<keyword evidence="1" id="KW-0472">Membrane</keyword>
<dbReference type="EMBL" id="LACD01000012">
    <property type="protein sequence ID" value="KJZ44628.1"/>
    <property type="molecule type" value="Genomic_DNA"/>
</dbReference>
<keyword evidence="1" id="KW-0812">Transmembrane</keyword>
<comment type="caution">
    <text evidence="2">The sequence shown here is derived from an EMBL/GenBank/DDBJ whole genome shotgun (WGS) entry which is preliminary data.</text>
</comment>
<feature type="transmembrane region" description="Helical" evidence="1">
    <location>
        <begin position="195"/>
        <end position="216"/>
    </location>
</feature>
<evidence type="ECO:0000256" key="1">
    <source>
        <dbReference type="SAM" id="Phobius"/>
    </source>
</evidence>
<name>A0A0F4TJM3_PSEFL</name>
<dbReference type="RefSeq" id="WP_046046673.1">
    <property type="nucleotide sequence ID" value="NZ_LACD01000012.1"/>
</dbReference>
<feature type="transmembrane region" description="Helical" evidence="1">
    <location>
        <begin position="223"/>
        <end position="244"/>
    </location>
</feature>
<dbReference type="AlphaFoldDB" id="A0A0F4TJM3"/>
<proteinExistence type="predicted"/>
<protein>
    <submittedName>
        <fullName evidence="2">Uncharacterized protein</fullName>
    </submittedName>
</protein>
<dbReference type="PATRIC" id="fig|294.131.peg.407"/>
<evidence type="ECO:0000313" key="3">
    <source>
        <dbReference type="Proteomes" id="UP000033500"/>
    </source>
</evidence>
<sequence length="260" mass="28220">MTEPYIVTGSYVVQREHALQDSPLDRALELMEGTALRFSLDAISDEKIRMSYLKNIKRMSEQTFADVKAGKITAQEGVAFGHEMRNKILMEHRKWTSAQGLAVVQRKKKDGRTLKWLLDRYSNDLFKKSYESLSAAEQKKVHYTILEAAGRDDAKFTQGTKKMMIMGKLGVLVTAALATYQILNAENKPKETARQGIIVGGGALGGVLAGLGVSALCGPGAPICAIAVVLVGSVAGGVAGGVVADSLDEELEEFSHWDIF</sequence>
<gene>
    <name evidence="2" type="ORF">VC34_11740</name>
</gene>
<accession>A0A0F4TJM3</accession>
<evidence type="ECO:0000313" key="2">
    <source>
        <dbReference type="EMBL" id="KJZ44628.1"/>
    </source>
</evidence>
<reference evidence="2 3" key="1">
    <citation type="submission" date="2015-03" db="EMBL/GenBank/DDBJ databases">
        <title>Comparative genomics of Pseudomonas insights into diversity of traits involved in vanlence and defense.</title>
        <authorList>
            <person name="Qin Y."/>
        </authorList>
    </citation>
    <scope>NUCLEOTIDE SEQUENCE [LARGE SCALE GENOMIC DNA]</scope>
    <source>
        <strain evidence="2 3">C3</strain>
    </source>
</reference>
<keyword evidence="1" id="KW-1133">Transmembrane helix</keyword>
<dbReference type="Proteomes" id="UP000033500">
    <property type="component" value="Unassembled WGS sequence"/>
</dbReference>
<feature type="transmembrane region" description="Helical" evidence="1">
    <location>
        <begin position="165"/>
        <end position="183"/>
    </location>
</feature>
<organism evidence="2 3">
    <name type="scientific">Pseudomonas fluorescens</name>
    <dbReference type="NCBI Taxonomy" id="294"/>
    <lineage>
        <taxon>Bacteria</taxon>
        <taxon>Pseudomonadati</taxon>
        <taxon>Pseudomonadota</taxon>
        <taxon>Gammaproteobacteria</taxon>
        <taxon>Pseudomonadales</taxon>
        <taxon>Pseudomonadaceae</taxon>
        <taxon>Pseudomonas</taxon>
    </lineage>
</organism>